<evidence type="ECO:0000313" key="3">
    <source>
        <dbReference type="Proteomes" id="UP000256913"/>
    </source>
</evidence>
<dbReference type="EMBL" id="QUMQ01000001">
    <property type="protein sequence ID" value="REF98044.1"/>
    <property type="molecule type" value="Genomic_DNA"/>
</dbReference>
<protein>
    <submittedName>
        <fullName evidence="2">Uncharacterized protein DUF3710</fullName>
    </submittedName>
</protein>
<comment type="caution">
    <text evidence="2">The sequence shown here is derived from an EMBL/GenBank/DDBJ whole genome shotgun (WGS) entry which is preliminary data.</text>
</comment>
<dbReference type="Pfam" id="PF12502">
    <property type="entry name" value="DUF3710"/>
    <property type="match status" value="1"/>
</dbReference>
<name>A0A3D9ZN50_9ACTN</name>
<feature type="compositionally biased region" description="Basic residues" evidence="1">
    <location>
        <begin position="237"/>
        <end position="246"/>
    </location>
</feature>
<gene>
    <name evidence="2" type="ORF">DFJ67_4053</name>
</gene>
<proteinExistence type="predicted"/>
<feature type="compositionally biased region" description="Basic and acidic residues" evidence="1">
    <location>
        <begin position="11"/>
        <end position="23"/>
    </location>
</feature>
<feature type="compositionally biased region" description="Low complexity" evidence="1">
    <location>
        <begin position="206"/>
        <end position="218"/>
    </location>
</feature>
<dbReference type="Proteomes" id="UP000256913">
    <property type="component" value="Unassembled WGS sequence"/>
</dbReference>
<feature type="region of interest" description="Disordered" evidence="1">
    <location>
        <begin position="1"/>
        <end position="44"/>
    </location>
</feature>
<evidence type="ECO:0000256" key="1">
    <source>
        <dbReference type="SAM" id="MobiDB-lite"/>
    </source>
</evidence>
<reference evidence="2 3" key="1">
    <citation type="submission" date="2018-08" db="EMBL/GenBank/DDBJ databases">
        <title>Sequencing the genomes of 1000 actinobacteria strains.</title>
        <authorList>
            <person name="Klenk H.-P."/>
        </authorList>
    </citation>
    <scope>NUCLEOTIDE SEQUENCE [LARGE SCALE GENOMIC DNA]</scope>
    <source>
        <strain evidence="2 3">DSM 44099</strain>
    </source>
</reference>
<sequence length="246" mass="26169">MFSRGGSGRHARGDRGDRSERPARGKAQVPPPARSDGPYDISAAPSGVERLDLGSLQIPVLPDIEIRVQANPDGAVQQVVLVNGDNALQIGVFAAPRSEGIWQDVRDEIRKSLFSEGVAAEETEGEYGVELRARVRTADGLTDLRFLGIDGPRWMVRGVFQGPAATDPSRAGVLVECLHGIVVDRGQEAKPVREPLPLRLPKDASEQVQQQQAEAAAPPVAPPTNGSGSGPGAGPSPRRRPSPRPR</sequence>
<dbReference type="InterPro" id="IPR022183">
    <property type="entry name" value="DUF3710"/>
</dbReference>
<keyword evidence="3" id="KW-1185">Reference proteome</keyword>
<dbReference type="AlphaFoldDB" id="A0A3D9ZN50"/>
<feature type="region of interest" description="Disordered" evidence="1">
    <location>
        <begin position="193"/>
        <end position="246"/>
    </location>
</feature>
<accession>A0A3D9ZN50</accession>
<organism evidence="2 3">
    <name type="scientific">Asanoa ferruginea</name>
    <dbReference type="NCBI Taxonomy" id="53367"/>
    <lineage>
        <taxon>Bacteria</taxon>
        <taxon>Bacillati</taxon>
        <taxon>Actinomycetota</taxon>
        <taxon>Actinomycetes</taxon>
        <taxon>Micromonosporales</taxon>
        <taxon>Micromonosporaceae</taxon>
        <taxon>Asanoa</taxon>
    </lineage>
</organism>
<dbReference type="RefSeq" id="WP_409362939.1">
    <property type="nucleotide sequence ID" value="NZ_BONB01000025.1"/>
</dbReference>
<evidence type="ECO:0000313" key="2">
    <source>
        <dbReference type="EMBL" id="REF98044.1"/>
    </source>
</evidence>